<proteinExistence type="predicted"/>
<sequence length="284" mass="32876">MRIKHSKYKNTGLIFELLVKQIAADTLSKRDSPALTVLRKFYTGNTTLVREFKLYDFVLKNKGVGPKKAESILSTIVEISRKLDTKSLSKQKYELIKELKSHYDLEEFFSIKVESYKPLAALYCLMEAQSTAGLVDLDVFVDNKTTILEHLTQSKTADGQVKNALIEEYSKYDKDLRLLTYKILLEKFNNQYKDLLPEQKNILKEFIVSVNSSTRLRNVVNEEMTKLQTEISKLKKNVTDKVVKIKLEEIQKAIIPIKNTQKVDDNHLVSLMQYYELVNELRAL</sequence>
<gene>
    <name evidence="1" type="ORF">UFOVP54_46</name>
</gene>
<name>A0A6J5KUY3_9CAUD</name>
<evidence type="ECO:0000313" key="1">
    <source>
        <dbReference type="EMBL" id="CAB4124975.1"/>
    </source>
</evidence>
<accession>A0A6J5KUY3</accession>
<reference evidence="1" key="1">
    <citation type="submission" date="2020-04" db="EMBL/GenBank/DDBJ databases">
        <authorList>
            <person name="Chiriac C."/>
            <person name="Salcher M."/>
            <person name="Ghai R."/>
            <person name="Kavagutti S V."/>
        </authorList>
    </citation>
    <scope>NUCLEOTIDE SEQUENCE</scope>
</reference>
<organism evidence="1">
    <name type="scientific">uncultured Caudovirales phage</name>
    <dbReference type="NCBI Taxonomy" id="2100421"/>
    <lineage>
        <taxon>Viruses</taxon>
        <taxon>Duplodnaviria</taxon>
        <taxon>Heunggongvirae</taxon>
        <taxon>Uroviricota</taxon>
        <taxon>Caudoviricetes</taxon>
        <taxon>Peduoviridae</taxon>
        <taxon>Maltschvirus</taxon>
        <taxon>Maltschvirus maltsch</taxon>
    </lineage>
</organism>
<dbReference type="EMBL" id="LR796188">
    <property type="protein sequence ID" value="CAB4124975.1"/>
    <property type="molecule type" value="Genomic_DNA"/>
</dbReference>
<protein>
    <submittedName>
        <fullName evidence="1">Uncharacterized protein</fullName>
    </submittedName>
</protein>